<organism evidence="3">
    <name type="scientific">uncultured Thiotrichaceae bacterium</name>
    <dbReference type="NCBI Taxonomy" id="298394"/>
    <lineage>
        <taxon>Bacteria</taxon>
        <taxon>Pseudomonadati</taxon>
        <taxon>Pseudomonadota</taxon>
        <taxon>Gammaproteobacteria</taxon>
        <taxon>Thiotrichales</taxon>
        <taxon>Thiotrichaceae</taxon>
        <taxon>environmental samples</taxon>
    </lineage>
</organism>
<dbReference type="InterPro" id="IPR013216">
    <property type="entry name" value="Methyltransf_11"/>
</dbReference>
<reference evidence="3" key="1">
    <citation type="submission" date="2020-01" db="EMBL/GenBank/DDBJ databases">
        <authorList>
            <person name="Meier V. D."/>
            <person name="Meier V D."/>
        </authorList>
    </citation>
    <scope>NUCLEOTIDE SEQUENCE</scope>
    <source>
        <strain evidence="3">HLG_WM_MAG_08</strain>
    </source>
</reference>
<dbReference type="GO" id="GO:0008757">
    <property type="term" value="F:S-adenosylmethionine-dependent methyltransferase activity"/>
    <property type="evidence" value="ECO:0007669"/>
    <property type="project" value="InterPro"/>
</dbReference>
<dbReference type="AlphaFoldDB" id="A0A6S6SMZ2"/>
<evidence type="ECO:0000313" key="3">
    <source>
        <dbReference type="EMBL" id="CAA6806444.1"/>
    </source>
</evidence>
<dbReference type="Gene3D" id="3.40.50.150">
    <property type="entry name" value="Vaccinia Virus protein VP39"/>
    <property type="match status" value="1"/>
</dbReference>
<dbReference type="EMBL" id="CACVAV010000104">
    <property type="protein sequence ID" value="CAA6806444.1"/>
    <property type="molecule type" value="Genomic_DNA"/>
</dbReference>
<evidence type="ECO:0000256" key="1">
    <source>
        <dbReference type="SAM" id="MobiDB-lite"/>
    </source>
</evidence>
<dbReference type="SUPFAM" id="SSF53335">
    <property type="entry name" value="S-adenosyl-L-methionine-dependent methyltransferases"/>
    <property type="match status" value="1"/>
</dbReference>
<evidence type="ECO:0000259" key="2">
    <source>
        <dbReference type="Pfam" id="PF08241"/>
    </source>
</evidence>
<proteinExistence type="predicted"/>
<feature type="compositionally biased region" description="Polar residues" evidence="1">
    <location>
        <begin position="239"/>
        <end position="255"/>
    </location>
</feature>
<protein>
    <recommendedName>
        <fullName evidence="2">Methyltransferase type 11 domain-containing protein</fullName>
    </recommendedName>
</protein>
<dbReference type="InterPro" id="IPR029063">
    <property type="entry name" value="SAM-dependent_MTases_sf"/>
</dbReference>
<accession>A0A6S6SMZ2</accession>
<feature type="domain" description="Methyltransferase type 11" evidence="2">
    <location>
        <begin position="76"/>
        <end position="126"/>
    </location>
</feature>
<name>A0A6S6SMZ2_9GAMM</name>
<dbReference type="Pfam" id="PF08241">
    <property type="entry name" value="Methyltransf_11"/>
    <property type="match status" value="1"/>
</dbReference>
<feature type="region of interest" description="Disordered" evidence="1">
    <location>
        <begin position="234"/>
        <end position="255"/>
    </location>
</feature>
<sequence>MMSCQTAIRQWYESVAGQNAATAVQSAVAEMSNDIFGYYAVQVGELAGEYTLLHDSRIRSCFSIALDEQAGVDASVDLVANPAALPLVFDNLDLVVVSHVLDCAASPHDVLREIDRVLVPEGHCILIAFNAFSLRGLSLALKNLVRRDESHSLYTAFRVQDWFEVLGFEVLEVRTVGHRYNIDRWSVFNRLGWLKWLADKYSQSFGHVRLIHVRKKVVKMTPWKPKLRTSPLLKPGMAVNTNGAGQAANNSKEHE</sequence>
<gene>
    <name evidence="3" type="ORF">HELGO_WM32326</name>
</gene>